<keyword evidence="2" id="KW-1185">Reference proteome</keyword>
<name>A0A923HL74_9BURK</name>
<dbReference type="PANTHER" id="PTHR11264">
    <property type="entry name" value="URACIL-DNA GLYCOSYLASE"/>
    <property type="match status" value="1"/>
</dbReference>
<dbReference type="InterPro" id="IPR036895">
    <property type="entry name" value="Uracil-DNA_glycosylase-like_sf"/>
</dbReference>
<gene>
    <name evidence="1" type="ORF">H8K32_06240</name>
</gene>
<sequence>MKGSTAFLPIEIQLALRTVHESWRDPVELGLAAMHAADPTYFEQLCSNGFLPTDGRLFAAFELPIEDVRYVLIGEGPYPREDSATGVCFMDGAVKQIWSPDGAGLSKKVNRATSLRNFIKMLLVADGRLDESVTSGEIMRGIAQTALAPDSGFIQTLPELQQNLHKNGFLLLNASLVFRTSVAPARDGKSWQIFLQTIFAALHSHSVSFGKVPSLILWGKIAEQLQRIHETSLFPQIVAEHPYNLSFIKNRTMQNFFRPMQLLKSCSKEKFC</sequence>
<protein>
    <submittedName>
        <fullName evidence="1">Uracil-DNA glycosylase</fullName>
    </submittedName>
</protein>
<evidence type="ECO:0000313" key="2">
    <source>
        <dbReference type="Proteomes" id="UP000634011"/>
    </source>
</evidence>
<dbReference type="GO" id="GO:0004844">
    <property type="term" value="F:uracil DNA N-glycosylase activity"/>
    <property type="evidence" value="ECO:0007669"/>
    <property type="project" value="InterPro"/>
</dbReference>
<dbReference type="EMBL" id="JACOFV010000004">
    <property type="protein sequence ID" value="MBC3861696.1"/>
    <property type="molecule type" value="Genomic_DNA"/>
</dbReference>
<organism evidence="1 2">
    <name type="scientific">Undibacterium jejuense</name>
    <dbReference type="NCBI Taxonomy" id="1344949"/>
    <lineage>
        <taxon>Bacteria</taxon>
        <taxon>Pseudomonadati</taxon>
        <taxon>Pseudomonadota</taxon>
        <taxon>Betaproteobacteria</taxon>
        <taxon>Burkholderiales</taxon>
        <taxon>Oxalobacteraceae</taxon>
        <taxon>Undibacterium</taxon>
    </lineage>
</organism>
<evidence type="ECO:0000313" key="1">
    <source>
        <dbReference type="EMBL" id="MBC3861696.1"/>
    </source>
</evidence>
<dbReference type="RefSeq" id="WP_186911617.1">
    <property type="nucleotide sequence ID" value="NZ_JACOFV010000004.1"/>
</dbReference>
<accession>A0A923HL74</accession>
<comment type="caution">
    <text evidence="1">The sequence shown here is derived from an EMBL/GenBank/DDBJ whole genome shotgun (WGS) entry which is preliminary data.</text>
</comment>
<dbReference type="Proteomes" id="UP000634011">
    <property type="component" value="Unassembled WGS sequence"/>
</dbReference>
<dbReference type="GO" id="GO:0097510">
    <property type="term" value="P:base-excision repair, AP site formation via deaminated base removal"/>
    <property type="evidence" value="ECO:0007669"/>
    <property type="project" value="TreeGrafter"/>
</dbReference>
<dbReference type="InterPro" id="IPR002043">
    <property type="entry name" value="UDG_fam1"/>
</dbReference>
<dbReference type="Gene3D" id="3.40.470.10">
    <property type="entry name" value="Uracil-DNA glycosylase-like domain"/>
    <property type="match status" value="1"/>
</dbReference>
<proteinExistence type="predicted"/>
<dbReference type="SUPFAM" id="SSF52141">
    <property type="entry name" value="Uracil-DNA glycosylase-like"/>
    <property type="match status" value="1"/>
</dbReference>
<dbReference type="AlphaFoldDB" id="A0A923HL74"/>
<reference evidence="1" key="1">
    <citation type="submission" date="2020-08" db="EMBL/GenBank/DDBJ databases">
        <title>Novel species isolated from subtropical streams in China.</title>
        <authorList>
            <person name="Lu H."/>
        </authorList>
    </citation>
    <scope>NUCLEOTIDE SEQUENCE</scope>
    <source>
        <strain evidence="1">KACC 12607</strain>
    </source>
</reference>
<dbReference type="PANTHER" id="PTHR11264:SF8">
    <property type="entry name" value="URACIL-DNA GLYCOSYLASE-LIKE DOMAIN-CONTAINING PROTEIN"/>
    <property type="match status" value="1"/>
</dbReference>